<evidence type="ECO:0000259" key="3">
    <source>
        <dbReference type="PROSITE" id="PS50883"/>
    </source>
</evidence>
<dbReference type="InterPro" id="IPR050706">
    <property type="entry name" value="Cyclic-di-GMP_PDE-like"/>
</dbReference>
<dbReference type="Pfam" id="PF00563">
    <property type="entry name" value="EAL"/>
    <property type="match status" value="1"/>
</dbReference>
<dbReference type="Pfam" id="PF00072">
    <property type="entry name" value="Response_reg"/>
    <property type="match status" value="1"/>
</dbReference>
<keyword evidence="1" id="KW-0597">Phosphoprotein</keyword>
<name>A0ABV8UJW0_9PROT</name>
<dbReference type="SUPFAM" id="SSF52172">
    <property type="entry name" value="CheY-like"/>
    <property type="match status" value="1"/>
</dbReference>
<dbReference type="SMART" id="SM00448">
    <property type="entry name" value="REC"/>
    <property type="match status" value="1"/>
</dbReference>
<dbReference type="InterPro" id="IPR001633">
    <property type="entry name" value="EAL_dom"/>
</dbReference>
<evidence type="ECO:0000313" key="4">
    <source>
        <dbReference type="EMBL" id="MFC4350758.1"/>
    </source>
</evidence>
<dbReference type="Proteomes" id="UP001595799">
    <property type="component" value="Unassembled WGS sequence"/>
</dbReference>
<dbReference type="PROSITE" id="PS50883">
    <property type="entry name" value="EAL"/>
    <property type="match status" value="1"/>
</dbReference>
<gene>
    <name evidence="4" type="ORF">ACFOW6_04285</name>
</gene>
<organism evidence="4 5">
    <name type="scientific">Fodinicurvata halophila</name>
    <dbReference type="NCBI Taxonomy" id="1419723"/>
    <lineage>
        <taxon>Bacteria</taxon>
        <taxon>Pseudomonadati</taxon>
        <taxon>Pseudomonadota</taxon>
        <taxon>Alphaproteobacteria</taxon>
        <taxon>Rhodospirillales</taxon>
        <taxon>Rhodovibrionaceae</taxon>
        <taxon>Fodinicurvata</taxon>
    </lineage>
</organism>
<dbReference type="PANTHER" id="PTHR33121:SF70">
    <property type="entry name" value="SIGNALING PROTEIN YKOW"/>
    <property type="match status" value="1"/>
</dbReference>
<comment type="caution">
    <text evidence="4">The sequence shown here is derived from an EMBL/GenBank/DDBJ whole genome shotgun (WGS) entry which is preliminary data.</text>
</comment>
<dbReference type="InterPro" id="IPR001789">
    <property type="entry name" value="Sig_transdc_resp-reg_receiver"/>
</dbReference>
<keyword evidence="5" id="KW-1185">Reference proteome</keyword>
<protein>
    <submittedName>
        <fullName evidence="4">EAL domain-containing protein</fullName>
    </submittedName>
</protein>
<dbReference type="PANTHER" id="PTHR33121">
    <property type="entry name" value="CYCLIC DI-GMP PHOSPHODIESTERASE PDEF"/>
    <property type="match status" value="1"/>
</dbReference>
<evidence type="ECO:0000313" key="5">
    <source>
        <dbReference type="Proteomes" id="UP001595799"/>
    </source>
</evidence>
<accession>A0ABV8UJW0</accession>
<evidence type="ECO:0000256" key="1">
    <source>
        <dbReference type="PROSITE-ProRule" id="PRU00169"/>
    </source>
</evidence>
<feature type="domain" description="EAL" evidence="3">
    <location>
        <begin position="142"/>
        <end position="393"/>
    </location>
</feature>
<reference evidence="5" key="1">
    <citation type="journal article" date="2019" name="Int. J. Syst. Evol. Microbiol.">
        <title>The Global Catalogue of Microorganisms (GCM) 10K type strain sequencing project: providing services to taxonomists for standard genome sequencing and annotation.</title>
        <authorList>
            <consortium name="The Broad Institute Genomics Platform"/>
            <consortium name="The Broad Institute Genome Sequencing Center for Infectious Disease"/>
            <person name="Wu L."/>
            <person name="Ma J."/>
        </authorList>
    </citation>
    <scope>NUCLEOTIDE SEQUENCE [LARGE SCALE GENOMIC DNA]</scope>
    <source>
        <strain evidence="5">CECT 8472</strain>
    </source>
</reference>
<dbReference type="Gene3D" id="3.20.20.450">
    <property type="entry name" value="EAL domain"/>
    <property type="match status" value="1"/>
</dbReference>
<dbReference type="CDD" id="cd01948">
    <property type="entry name" value="EAL"/>
    <property type="match status" value="1"/>
</dbReference>
<dbReference type="Gene3D" id="3.40.50.2300">
    <property type="match status" value="1"/>
</dbReference>
<dbReference type="RefSeq" id="WP_382421103.1">
    <property type="nucleotide sequence ID" value="NZ_JBHSCW010000002.1"/>
</dbReference>
<sequence length="397" mass="43840">MSTLSDIEVSSALVMDDQADVCRLVVRQLEQIGLSATGICTKPELVAALERAHPDLLLLDLSLGESDAIEIFRVLSEQRYEGRAVLMSGHGAPILEHARRIGERSGIAIGGILRKPFRRQDLQALLVDMPSPVRSSDAPAPAEDDPMLLQTAIDRNWLEFWYQPKINLKENRVVGAESLARIRHPERGVLSPAAFLPSAGVDALHALTLQAVESAFLAERRLSAVLPQPRLSVNLAGHTLHYPDLLAQLKEIRDIVEGGSQMILEVTESDVIEDVIAAQEFAMRAVLHGFAISIDDFGSGYSTFERLRRIPFSELKLERSLVDGCSRDRQLRSICQAAVQLGHDFEAEVVGEGVEDIADLETLRELGFDLVQGFHFARPLPLEEFLKYTASRQDSQG</sequence>
<feature type="domain" description="Response regulatory" evidence="2">
    <location>
        <begin position="11"/>
        <end position="130"/>
    </location>
</feature>
<dbReference type="InterPro" id="IPR011006">
    <property type="entry name" value="CheY-like_superfamily"/>
</dbReference>
<dbReference type="InterPro" id="IPR035919">
    <property type="entry name" value="EAL_sf"/>
</dbReference>
<dbReference type="PROSITE" id="PS50110">
    <property type="entry name" value="RESPONSE_REGULATORY"/>
    <property type="match status" value="1"/>
</dbReference>
<dbReference type="SUPFAM" id="SSF141868">
    <property type="entry name" value="EAL domain-like"/>
    <property type="match status" value="1"/>
</dbReference>
<dbReference type="SMART" id="SM00052">
    <property type="entry name" value="EAL"/>
    <property type="match status" value="1"/>
</dbReference>
<feature type="modified residue" description="4-aspartylphosphate" evidence="1">
    <location>
        <position position="60"/>
    </location>
</feature>
<dbReference type="EMBL" id="JBHSCW010000002">
    <property type="protein sequence ID" value="MFC4350758.1"/>
    <property type="molecule type" value="Genomic_DNA"/>
</dbReference>
<evidence type="ECO:0000259" key="2">
    <source>
        <dbReference type="PROSITE" id="PS50110"/>
    </source>
</evidence>
<proteinExistence type="predicted"/>